<dbReference type="PANTHER" id="PTHR19411:SF0">
    <property type="entry name" value="PROTEIN BUD31 HOMOLOG"/>
    <property type="match status" value="1"/>
</dbReference>
<accession>A0A8R2H433</accession>
<dbReference type="PANTHER" id="PTHR19411">
    <property type="entry name" value="PROTEIN BUD31-RELATED"/>
    <property type="match status" value="1"/>
</dbReference>
<evidence type="ECO:0000256" key="1">
    <source>
        <dbReference type="ARBA" id="ARBA00004123"/>
    </source>
</evidence>
<dbReference type="OrthoDB" id="277109at2759"/>
<evidence type="ECO:0000313" key="5">
    <source>
        <dbReference type="EnsemblMetazoa" id="XP_016656505.1"/>
    </source>
</evidence>
<dbReference type="InterPro" id="IPR001748">
    <property type="entry name" value="BUD31"/>
</dbReference>
<dbReference type="EnsemblMetazoa" id="XM_016801016.2">
    <property type="protein sequence ID" value="XP_016656505.1"/>
    <property type="gene ID" value="LOC100166963"/>
</dbReference>
<comment type="similarity">
    <text evidence="2">Belongs to the BUD31 (G10) family.</text>
</comment>
<sequence>MPKVRRSRKPPPDGWELIEPTLEELEQKMREAETESHEGKRKVEALWPIFKIHNQKSRYIYDLFHRRKAISRDMLQEKSHKCTNSQFWWARMSLPRYPSNKTAILEKIFHRKTPRLFFPNHDGN</sequence>
<evidence type="ECO:0008006" key="7">
    <source>
        <dbReference type="Google" id="ProtNLM"/>
    </source>
</evidence>
<keyword evidence="6" id="KW-1185">Reference proteome</keyword>
<dbReference type="GO" id="GO:0000398">
    <property type="term" value="P:mRNA splicing, via spliceosome"/>
    <property type="evidence" value="ECO:0007669"/>
    <property type="project" value="TreeGrafter"/>
</dbReference>
<evidence type="ECO:0000256" key="4">
    <source>
        <dbReference type="SAM" id="MobiDB-lite"/>
    </source>
</evidence>
<gene>
    <name evidence="5" type="primary">100168856</name>
</gene>
<keyword evidence="3" id="KW-0539">Nucleus</keyword>
<dbReference type="PRINTS" id="PR00322">
    <property type="entry name" value="G10"/>
</dbReference>
<comment type="subcellular location">
    <subcellularLocation>
        <location evidence="1">Nucleus</location>
    </subcellularLocation>
</comment>
<evidence type="ECO:0000256" key="3">
    <source>
        <dbReference type="ARBA" id="ARBA00023242"/>
    </source>
</evidence>
<dbReference type="EnsemblMetazoa" id="XM_029488031.1">
    <property type="protein sequence ID" value="XP_029343891.1"/>
    <property type="gene ID" value="LOC100166963"/>
</dbReference>
<organism evidence="5 6">
    <name type="scientific">Acyrthosiphon pisum</name>
    <name type="common">Pea aphid</name>
    <dbReference type="NCBI Taxonomy" id="7029"/>
    <lineage>
        <taxon>Eukaryota</taxon>
        <taxon>Metazoa</taxon>
        <taxon>Ecdysozoa</taxon>
        <taxon>Arthropoda</taxon>
        <taxon>Hexapoda</taxon>
        <taxon>Insecta</taxon>
        <taxon>Pterygota</taxon>
        <taxon>Neoptera</taxon>
        <taxon>Paraneoptera</taxon>
        <taxon>Hemiptera</taxon>
        <taxon>Sternorrhyncha</taxon>
        <taxon>Aphidomorpha</taxon>
        <taxon>Aphidoidea</taxon>
        <taxon>Aphididae</taxon>
        <taxon>Macrosiphini</taxon>
        <taxon>Acyrthosiphon</taxon>
    </lineage>
</organism>
<protein>
    <recommendedName>
        <fullName evidence="7">Protein BUD31 homolog</fullName>
    </recommendedName>
</protein>
<dbReference type="EnsemblMetazoa" id="XM_016801017.2">
    <property type="protein sequence ID" value="XP_016656506.1"/>
    <property type="gene ID" value="LOC100166963"/>
</dbReference>
<dbReference type="Proteomes" id="UP000007819">
    <property type="component" value="Chromosome A1"/>
</dbReference>
<evidence type="ECO:0000256" key="2">
    <source>
        <dbReference type="ARBA" id="ARBA00005287"/>
    </source>
</evidence>
<dbReference type="Pfam" id="PF01125">
    <property type="entry name" value="BUD31"/>
    <property type="match status" value="1"/>
</dbReference>
<dbReference type="AlphaFoldDB" id="A0A8R2H433"/>
<name>A0A8R2H433_ACYPI</name>
<dbReference type="GO" id="GO:0005681">
    <property type="term" value="C:spliceosomal complex"/>
    <property type="evidence" value="ECO:0007669"/>
    <property type="project" value="TreeGrafter"/>
</dbReference>
<feature type="region of interest" description="Disordered" evidence="4">
    <location>
        <begin position="1"/>
        <end position="20"/>
    </location>
</feature>
<reference evidence="6" key="1">
    <citation type="submission" date="2010-06" db="EMBL/GenBank/DDBJ databases">
        <authorList>
            <person name="Jiang H."/>
            <person name="Abraham K."/>
            <person name="Ali S."/>
            <person name="Alsbrooks S.L."/>
            <person name="Anim B.N."/>
            <person name="Anosike U.S."/>
            <person name="Attaway T."/>
            <person name="Bandaranaike D.P."/>
            <person name="Battles P.K."/>
            <person name="Bell S.N."/>
            <person name="Bell A.V."/>
            <person name="Beltran B."/>
            <person name="Bickham C."/>
            <person name="Bustamante Y."/>
            <person name="Caleb T."/>
            <person name="Canada A."/>
            <person name="Cardenas V."/>
            <person name="Carter K."/>
            <person name="Chacko J."/>
            <person name="Chandrabose M.N."/>
            <person name="Chavez D."/>
            <person name="Chavez A."/>
            <person name="Chen L."/>
            <person name="Chu H.-S."/>
            <person name="Claassen K.J."/>
            <person name="Cockrell R."/>
            <person name="Collins M."/>
            <person name="Cooper J.A."/>
            <person name="Cree A."/>
            <person name="Curry S.M."/>
            <person name="Da Y."/>
            <person name="Dao M.D."/>
            <person name="Das B."/>
            <person name="Davila M.-L."/>
            <person name="Davy-Carroll L."/>
            <person name="Denson S."/>
            <person name="Dinh H."/>
            <person name="Ebong V.E."/>
            <person name="Edwards J.R."/>
            <person name="Egan A."/>
            <person name="El-Daye J."/>
            <person name="Escobedo L."/>
            <person name="Fernandez S."/>
            <person name="Fernando P.R."/>
            <person name="Flagg N."/>
            <person name="Forbes L.D."/>
            <person name="Fowler R.G."/>
            <person name="Fu Q."/>
            <person name="Gabisi R.A."/>
            <person name="Ganer J."/>
            <person name="Garbino Pronczuk A."/>
            <person name="Garcia R.M."/>
            <person name="Garner T."/>
            <person name="Garrett T.E."/>
            <person name="Gonzalez D.A."/>
            <person name="Hamid H."/>
            <person name="Hawkins E.S."/>
            <person name="Hirani K."/>
            <person name="Hogues M.E."/>
            <person name="Hollins B."/>
            <person name="Hsiao C.-H."/>
            <person name="Jabil R."/>
            <person name="James M.L."/>
            <person name="Jhangiani S.N."/>
            <person name="Johnson B."/>
            <person name="Johnson Q."/>
            <person name="Joshi V."/>
            <person name="Kalu J.B."/>
            <person name="Kam C."/>
            <person name="Kashfia A."/>
            <person name="Keebler J."/>
            <person name="Kisamo H."/>
            <person name="Kovar C.L."/>
            <person name="Lago L.A."/>
            <person name="Lai C.-Y."/>
            <person name="Laidlaw J."/>
            <person name="Lara F."/>
            <person name="Le T.-K."/>
            <person name="Lee S.L."/>
            <person name="Legall F.H."/>
            <person name="Lemon S.J."/>
            <person name="Lewis L.R."/>
            <person name="Li B."/>
            <person name="Liu Y."/>
            <person name="Liu Y.-S."/>
            <person name="Lopez J."/>
            <person name="Lozado R.J."/>
            <person name="Lu J."/>
            <person name="Madu R.C."/>
            <person name="Maheshwari M."/>
            <person name="Maheshwari R."/>
            <person name="Malloy K."/>
            <person name="Martinez E."/>
            <person name="Mathew T."/>
            <person name="Mercado I.C."/>
            <person name="Mercado C."/>
            <person name="Meyer B."/>
            <person name="Montgomery K."/>
            <person name="Morgan M.B."/>
            <person name="Munidasa M."/>
            <person name="Nazareth L.V."/>
            <person name="Nelson J."/>
            <person name="Ng B.M."/>
            <person name="Nguyen N.B."/>
            <person name="Nguyen P.Q."/>
            <person name="Nguyen T."/>
            <person name="Obregon M."/>
            <person name="Okwuonu G.O."/>
            <person name="Onwere C.G."/>
            <person name="Orozco G."/>
            <person name="Parra A."/>
            <person name="Patel S."/>
            <person name="Patil S."/>
            <person name="Perez A."/>
            <person name="Perez Y."/>
            <person name="Pham C."/>
            <person name="Primus E.L."/>
            <person name="Pu L.-L."/>
            <person name="Puazo M."/>
            <person name="Qin X."/>
            <person name="Quiroz J.B."/>
            <person name="Reese J."/>
            <person name="Richards S."/>
            <person name="Rives C.M."/>
            <person name="Robberts R."/>
            <person name="Ruiz S.J."/>
            <person name="Ruiz M.J."/>
            <person name="Santibanez J."/>
            <person name="Schneider B.W."/>
            <person name="Sisson I."/>
            <person name="Smith M."/>
            <person name="Sodergren E."/>
            <person name="Song X.-Z."/>
            <person name="Song B.B."/>
            <person name="Summersgill H."/>
            <person name="Thelus R."/>
            <person name="Thornton R.D."/>
            <person name="Trejos Z.Y."/>
            <person name="Usmani K."/>
            <person name="Vattathil S."/>
            <person name="Villasana D."/>
            <person name="Walker D.L."/>
            <person name="Wang S."/>
            <person name="Wang K."/>
            <person name="White C.S."/>
            <person name="Williams A.C."/>
            <person name="Williamson J."/>
            <person name="Wilson K."/>
            <person name="Woghiren I.O."/>
            <person name="Woodworth J.R."/>
            <person name="Worley K.C."/>
            <person name="Wright R.A."/>
            <person name="Wu W."/>
            <person name="Young L."/>
            <person name="Zhang L."/>
            <person name="Zhang J."/>
            <person name="Zhu Y."/>
            <person name="Muzny D.M."/>
            <person name="Weinstock G."/>
            <person name="Gibbs R.A."/>
        </authorList>
    </citation>
    <scope>NUCLEOTIDE SEQUENCE [LARGE SCALE GENOMIC DNA]</scope>
    <source>
        <strain evidence="6">LSR1</strain>
    </source>
</reference>
<proteinExistence type="inferred from homology"/>
<evidence type="ECO:0000313" key="6">
    <source>
        <dbReference type="Proteomes" id="UP000007819"/>
    </source>
</evidence>
<reference evidence="5" key="2">
    <citation type="submission" date="2022-06" db="UniProtKB">
        <authorList>
            <consortium name="EnsemblMetazoa"/>
        </authorList>
    </citation>
    <scope>IDENTIFICATION</scope>
</reference>